<name>A0A9D2B203_9FIRM</name>
<accession>A0A9D2B203</accession>
<evidence type="ECO:0000313" key="2">
    <source>
        <dbReference type="Proteomes" id="UP000886817"/>
    </source>
</evidence>
<sequence length="176" mass="20969">MKQITVFYDAEKSSCRKYVEELKRYENVTCKIARDFQSEKIIFEDGKVVLFLFESEKGSIPKEIRYLISHLIMGKTEKHALVVTGGSREFNALRVAHSLLEERGFQVKNLYTEYVLEKNGYNVVSAVRKIMNDLERGNENLLFREEEGKIPRKEIRKRLRDELKKYKLYRKRHRSE</sequence>
<organism evidence="1 2">
    <name type="scientific">Candidatus Blautia gallistercoris</name>
    <dbReference type="NCBI Taxonomy" id="2838490"/>
    <lineage>
        <taxon>Bacteria</taxon>
        <taxon>Bacillati</taxon>
        <taxon>Bacillota</taxon>
        <taxon>Clostridia</taxon>
        <taxon>Lachnospirales</taxon>
        <taxon>Lachnospiraceae</taxon>
        <taxon>Blautia</taxon>
    </lineage>
</organism>
<gene>
    <name evidence="1" type="ORF">IAA45_00695</name>
</gene>
<proteinExistence type="predicted"/>
<comment type="caution">
    <text evidence="1">The sequence shown here is derived from an EMBL/GenBank/DDBJ whole genome shotgun (WGS) entry which is preliminary data.</text>
</comment>
<dbReference type="Proteomes" id="UP000886817">
    <property type="component" value="Unassembled WGS sequence"/>
</dbReference>
<evidence type="ECO:0000313" key="1">
    <source>
        <dbReference type="EMBL" id="HIX58223.1"/>
    </source>
</evidence>
<dbReference type="AlphaFoldDB" id="A0A9D2B203"/>
<reference evidence="1" key="2">
    <citation type="submission" date="2021-04" db="EMBL/GenBank/DDBJ databases">
        <authorList>
            <person name="Gilroy R."/>
        </authorList>
    </citation>
    <scope>NUCLEOTIDE SEQUENCE</scope>
    <source>
        <strain evidence="1">ChiSjej1B19-8411</strain>
    </source>
</reference>
<reference evidence="1" key="1">
    <citation type="journal article" date="2021" name="PeerJ">
        <title>Extensive microbial diversity within the chicken gut microbiome revealed by metagenomics and culture.</title>
        <authorList>
            <person name="Gilroy R."/>
            <person name="Ravi A."/>
            <person name="Getino M."/>
            <person name="Pursley I."/>
            <person name="Horton D.L."/>
            <person name="Alikhan N.F."/>
            <person name="Baker D."/>
            <person name="Gharbi K."/>
            <person name="Hall N."/>
            <person name="Watson M."/>
            <person name="Adriaenssens E.M."/>
            <person name="Foster-Nyarko E."/>
            <person name="Jarju S."/>
            <person name="Secka A."/>
            <person name="Antonio M."/>
            <person name="Oren A."/>
            <person name="Chaudhuri R.R."/>
            <person name="La Ragione R."/>
            <person name="Hildebrand F."/>
            <person name="Pallen M.J."/>
        </authorList>
    </citation>
    <scope>NUCLEOTIDE SEQUENCE</scope>
    <source>
        <strain evidence="1">ChiSjej1B19-8411</strain>
    </source>
</reference>
<dbReference type="EMBL" id="DXEX01000017">
    <property type="protein sequence ID" value="HIX58223.1"/>
    <property type="molecule type" value="Genomic_DNA"/>
</dbReference>
<protein>
    <submittedName>
        <fullName evidence="1">Uncharacterized protein</fullName>
    </submittedName>
</protein>